<dbReference type="HOGENOM" id="CLU_008036_1_0_1"/>
<dbReference type="InterPro" id="IPR051726">
    <property type="entry name" value="Chitin_Synth_Reg"/>
</dbReference>
<evidence type="ECO:0000313" key="3">
    <source>
        <dbReference type="EMBL" id="ERF70720.1"/>
    </source>
</evidence>
<accession>U1HKG5</accession>
<dbReference type="RefSeq" id="XP_007803586.1">
    <property type="nucleotide sequence ID" value="XM_007805395.1"/>
</dbReference>
<dbReference type="PANTHER" id="PTHR46430">
    <property type="entry name" value="PROTEIN SKT5-RELATED"/>
    <property type="match status" value="1"/>
</dbReference>
<reference evidence="4" key="1">
    <citation type="journal article" date="2014" name="BMC Genomics">
        <title>Genome characteristics reveal the impact of lichenization on lichen-forming fungus Endocarpon pusillum Hedwig (Verrucariales, Ascomycota).</title>
        <authorList>
            <person name="Wang Y.-Y."/>
            <person name="Liu B."/>
            <person name="Zhang X.-Y."/>
            <person name="Zhou Q.-M."/>
            <person name="Zhang T."/>
            <person name="Li H."/>
            <person name="Yu Y.-F."/>
            <person name="Zhang X.-L."/>
            <person name="Hao X.-Y."/>
            <person name="Wang M."/>
            <person name="Wang L."/>
            <person name="Wei J.-C."/>
        </authorList>
    </citation>
    <scope>NUCLEOTIDE SEQUENCE [LARGE SCALE GENOMIC DNA]</scope>
    <source>
        <strain evidence="4">Z07020 / HMAS-L-300199</strain>
    </source>
</reference>
<gene>
    <name evidence="3" type="ORF">EPUS_05072</name>
</gene>
<dbReference type="GeneID" id="19240025"/>
<dbReference type="SUPFAM" id="SSF81901">
    <property type="entry name" value="HCP-like"/>
    <property type="match status" value="1"/>
</dbReference>
<dbReference type="EMBL" id="KE721293">
    <property type="protein sequence ID" value="ERF70720.1"/>
    <property type="molecule type" value="Genomic_DNA"/>
</dbReference>
<dbReference type="Pfam" id="PF08238">
    <property type="entry name" value="Sel1"/>
    <property type="match status" value="5"/>
</dbReference>
<dbReference type="eggNOG" id="KOG1550">
    <property type="taxonomic scope" value="Eukaryota"/>
</dbReference>
<dbReference type="OrthoDB" id="4095816at2759"/>
<evidence type="ECO:0000313" key="4">
    <source>
        <dbReference type="Proteomes" id="UP000019373"/>
    </source>
</evidence>
<feature type="region of interest" description="Disordered" evidence="2">
    <location>
        <begin position="529"/>
        <end position="602"/>
    </location>
</feature>
<feature type="region of interest" description="Disordered" evidence="2">
    <location>
        <begin position="55"/>
        <end position="75"/>
    </location>
</feature>
<sequence length="862" mass="94591">MNNSYPNSRPQVGATFYPGGVDDFIMPEVISPAPQRIMPEVPENMQHNLANLEQQAQRPAQYNDSIPTQHDNQRLQGQYPGQPINNQYEYQTYHGNGQGQGQYGGGAYNHGQQTYGQTASFESMEQPNFSRFPLLRNLPPNVPPTAEQKEATLEGARLPVLDSNDPLNQLDWAQDALAYVEESIQNEQRMATISSAVIKLSRVQQLLKDDAIKVIMFLADQEHPRALVLKGIWLEFGKFDVAIDKRQAWECYKTAVRNAAGLNINDPAKKWGGRAQYRIGMQFENSKDIGNALKHYQMGVDVGDSAACYRFGMMVLLGQHGQMQDFQRGLSLIFVAAQNADENAPQGAYVLGMLQARELPQVSIPDRFLAKDINAARMNIERAAFLGFAKAQTKMGSAYELCELGCDFNPALSLHYNNLAARQGEVEAEMAISKWFLAGHEGIFEKDEEMAFTYAQRAAQDGLPTAQFAIGYFHEVGIFVDVNLHVAQEWYKKAAANGNADAAGRIDSLSRSKTLSRRDHEKFAVSKIKESRLQSPTESAPPTPAMPTMLDMPDPGRLSLISPTYTGSDRHAQQPRQSVAPYPANSGFDPPRPGMVSQSSNMSNPEFRAGSAFGINPNLRPSSAATIAGTWPDQNYKPGLQDQAMPYATYNSVPVGYGRGGRATTSPHQLGHPGPGRSAPSPQARISSPQPPSKVDIGFLAPLESSGADRKNRLPRSDSPAPPNIRQQMSPNNPHSPLTSGSQRPSGRDPMQQKPVPQQIRPSSAAASKPAPASTPKPAPSSSQPAATVRPPGKGPKTFEEMGVPAGKGKDDCVSIADLVLWDSLTDRAYRLLCDTPKFYCQNFWIGYAWRWCQEKESGLYA</sequence>
<dbReference type="Gene3D" id="1.25.40.10">
    <property type="entry name" value="Tetratricopeptide repeat domain"/>
    <property type="match status" value="2"/>
</dbReference>
<keyword evidence="1" id="KW-0677">Repeat</keyword>
<dbReference type="Proteomes" id="UP000019373">
    <property type="component" value="Unassembled WGS sequence"/>
</dbReference>
<dbReference type="AlphaFoldDB" id="U1HKG5"/>
<dbReference type="PANTHER" id="PTHR46430:SF2">
    <property type="entry name" value="CHITIN SYNTHASE REGULATORY FACTOR 4"/>
    <property type="match status" value="1"/>
</dbReference>
<keyword evidence="4" id="KW-1185">Reference proteome</keyword>
<feature type="compositionally biased region" description="Low complexity" evidence="2">
    <location>
        <begin position="762"/>
        <end position="772"/>
    </location>
</feature>
<name>U1HKG5_ENDPU</name>
<feature type="compositionally biased region" description="Polar residues" evidence="2">
    <location>
        <begin position="725"/>
        <end position="745"/>
    </location>
</feature>
<evidence type="ECO:0008006" key="5">
    <source>
        <dbReference type="Google" id="ProtNLM"/>
    </source>
</evidence>
<dbReference type="InterPro" id="IPR006597">
    <property type="entry name" value="Sel1-like"/>
</dbReference>
<dbReference type="OMA" id="DHIRYAA"/>
<evidence type="ECO:0000256" key="2">
    <source>
        <dbReference type="SAM" id="MobiDB-lite"/>
    </source>
</evidence>
<dbReference type="SMART" id="SM00671">
    <property type="entry name" value="SEL1"/>
    <property type="match status" value="7"/>
</dbReference>
<dbReference type="InterPro" id="IPR011990">
    <property type="entry name" value="TPR-like_helical_dom_sf"/>
</dbReference>
<organism evidence="3 4">
    <name type="scientific">Endocarpon pusillum (strain Z07020 / HMAS-L-300199)</name>
    <name type="common">Lichen-forming fungus</name>
    <dbReference type="NCBI Taxonomy" id="1263415"/>
    <lineage>
        <taxon>Eukaryota</taxon>
        <taxon>Fungi</taxon>
        <taxon>Dikarya</taxon>
        <taxon>Ascomycota</taxon>
        <taxon>Pezizomycotina</taxon>
        <taxon>Eurotiomycetes</taxon>
        <taxon>Chaetothyriomycetidae</taxon>
        <taxon>Verrucariales</taxon>
        <taxon>Verrucariaceae</taxon>
        <taxon>Endocarpon</taxon>
    </lineage>
</organism>
<feature type="region of interest" description="Disordered" evidence="2">
    <location>
        <begin position="658"/>
        <end position="810"/>
    </location>
</feature>
<proteinExistence type="predicted"/>
<evidence type="ECO:0000256" key="1">
    <source>
        <dbReference type="ARBA" id="ARBA00022737"/>
    </source>
</evidence>
<feature type="compositionally biased region" description="Basic and acidic residues" evidence="2">
    <location>
        <begin position="707"/>
        <end position="716"/>
    </location>
</feature>
<protein>
    <recommendedName>
        <fullName evidence="5">Chitin synthase activator</fullName>
    </recommendedName>
</protein>